<dbReference type="InterPro" id="IPR043129">
    <property type="entry name" value="ATPase_NBD"/>
</dbReference>
<organism evidence="6 7">
    <name type="scientific">Metabacillus sediminilitoris</name>
    <dbReference type="NCBI Taxonomy" id="2567941"/>
    <lineage>
        <taxon>Bacteria</taxon>
        <taxon>Bacillati</taxon>
        <taxon>Bacillota</taxon>
        <taxon>Bacilli</taxon>
        <taxon>Bacillales</taxon>
        <taxon>Bacillaceae</taxon>
        <taxon>Metabacillus</taxon>
    </lineage>
</organism>
<dbReference type="PANTHER" id="PTHR43095">
    <property type="entry name" value="SUGAR KINASE"/>
    <property type="match status" value="1"/>
</dbReference>
<accession>A0A4S4BZ89</accession>
<comment type="similarity">
    <text evidence="1">Belongs to the FGGY kinase family.</text>
</comment>
<dbReference type="InterPro" id="IPR050406">
    <property type="entry name" value="FGGY_Carb_Kinase"/>
</dbReference>
<dbReference type="AlphaFoldDB" id="A0A4S4BZ89"/>
<keyword evidence="7" id="KW-1185">Reference proteome</keyword>
<dbReference type="Gene3D" id="3.30.420.40">
    <property type="match status" value="2"/>
</dbReference>
<dbReference type="InterPro" id="IPR018484">
    <property type="entry name" value="FGGY_N"/>
</dbReference>
<comment type="caution">
    <text evidence="6">The sequence shown here is derived from an EMBL/GenBank/DDBJ whole genome shotgun (WGS) entry which is preliminary data.</text>
</comment>
<evidence type="ECO:0000259" key="4">
    <source>
        <dbReference type="Pfam" id="PF00370"/>
    </source>
</evidence>
<protein>
    <submittedName>
        <fullName evidence="6">ATPase</fullName>
    </submittedName>
</protein>
<gene>
    <name evidence="6" type="ORF">E6W99_15245</name>
</gene>
<reference evidence="6 7" key="1">
    <citation type="submission" date="2019-04" db="EMBL/GenBank/DDBJ databases">
        <title>Bacillus sediminilitoris sp. nov., isolated from a tidal flat sediment on the East China Sea.</title>
        <authorList>
            <person name="Wei Y."/>
            <person name="Mao H."/>
            <person name="Fang J."/>
        </authorList>
    </citation>
    <scope>NUCLEOTIDE SEQUENCE [LARGE SCALE GENOMIC DNA]</scope>
    <source>
        <strain evidence="6 7">DSL-17</strain>
    </source>
</reference>
<sequence>MANKVNQIKVDIANSQTALGIEFGSTRIKAVLIDSIHSPIASGSYAWENILQEGIWTYSLDDIWKGLQKSYQEMVTEVKGKYGITLQNVGSIGFSGMMHGYMAFNKDGKLLVPFRTWRNSITEQAEKKLTKFFNYNIPQRWSIAHLYQAILNEEEHVEDIDYLTTLAGYIHWKLTGKKVLGIGDASGMFPIDVEIKNYDIRMIHSFNDLISGKNYPWKLEGILPQVMLAGDEAGHLSEEGAKLLDVSGNLQFGIPLCPPEGDAGTGMVATNSVSERTGNVSAGTSVFAMIVLEKELKCVHPEIDLVTTPSGSLVAMVHANNCSSDINAWVKLFSEFSEVLGYEVNTDKLFEILFNQALEGDRDCGGLLSYGYYSGENITGMREGRPLFVRSPESNFNLANFMRVHLFSALGVLKIGMDILLNEEEIQIDKILGHGGLFKTEGVGQKVMASVMNAPVSVMETAGEGGAWGIALLASFMTKKEENESLEEYLNKKVYIDYAGVKVDVDEKDVEGFEVFIKRYKQGLTIQQAAIDSLNIKRERAEQLNEELHHSKHELKI</sequence>
<dbReference type="CDD" id="cd07809">
    <property type="entry name" value="ASKHA_NBD_FGGY_BaXK-like"/>
    <property type="match status" value="1"/>
</dbReference>
<dbReference type="PANTHER" id="PTHR43095:SF5">
    <property type="entry name" value="XYLULOSE KINASE"/>
    <property type="match status" value="1"/>
</dbReference>
<feature type="domain" description="Carbohydrate kinase FGGY C-terminal" evidence="5">
    <location>
        <begin position="279"/>
        <end position="476"/>
    </location>
</feature>
<dbReference type="GO" id="GO:0005975">
    <property type="term" value="P:carbohydrate metabolic process"/>
    <property type="evidence" value="ECO:0007669"/>
    <property type="project" value="InterPro"/>
</dbReference>
<evidence type="ECO:0000313" key="6">
    <source>
        <dbReference type="EMBL" id="THF78528.1"/>
    </source>
</evidence>
<proteinExistence type="inferred from homology"/>
<evidence type="ECO:0000256" key="1">
    <source>
        <dbReference type="ARBA" id="ARBA00009156"/>
    </source>
</evidence>
<dbReference type="Pfam" id="PF02782">
    <property type="entry name" value="FGGY_C"/>
    <property type="match status" value="1"/>
</dbReference>
<dbReference type="GO" id="GO:0016301">
    <property type="term" value="F:kinase activity"/>
    <property type="evidence" value="ECO:0007669"/>
    <property type="project" value="UniProtKB-KW"/>
</dbReference>
<dbReference type="InterPro" id="IPR018485">
    <property type="entry name" value="FGGY_C"/>
</dbReference>
<dbReference type="SUPFAM" id="SSF53067">
    <property type="entry name" value="Actin-like ATPase domain"/>
    <property type="match status" value="2"/>
</dbReference>
<dbReference type="OrthoDB" id="9760563at2"/>
<feature type="domain" description="Carbohydrate kinase FGGY N-terminal" evidence="4">
    <location>
        <begin position="18"/>
        <end position="244"/>
    </location>
</feature>
<dbReference type="EMBL" id="SSNT01000011">
    <property type="protein sequence ID" value="THF78528.1"/>
    <property type="molecule type" value="Genomic_DNA"/>
</dbReference>
<dbReference type="Proteomes" id="UP000310334">
    <property type="component" value="Unassembled WGS sequence"/>
</dbReference>
<keyword evidence="2" id="KW-0808">Transferase</keyword>
<evidence type="ECO:0000259" key="5">
    <source>
        <dbReference type="Pfam" id="PF02782"/>
    </source>
</evidence>
<dbReference type="Pfam" id="PF00370">
    <property type="entry name" value="FGGY_N"/>
    <property type="match status" value="1"/>
</dbReference>
<evidence type="ECO:0000256" key="3">
    <source>
        <dbReference type="ARBA" id="ARBA00022777"/>
    </source>
</evidence>
<evidence type="ECO:0000313" key="7">
    <source>
        <dbReference type="Proteomes" id="UP000310334"/>
    </source>
</evidence>
<keyword evidence="3" id="KW-0418">Kinase</keyword>
<name>A0A4S4BZ89_9BACI</name>
<evidence type="ECO:0000256" key="2">
    <source>
        <dbReference type="ARBA" id="ARBA00022679"/>
    </source>
</evidence>